<evidence type="ECO:0000313" key="3">
    <source>
        <dbReference type="Proteomes" id="UP000756427"/>
    </source>
</evidence>
<gene>
    <name evidence="2" type="ORF">HXO64_09205</name>
</gene>
<dbReference type="EMBL" id="JABZXR010000073">
    <property type="protein sequence ID" value="MBF1664695.1"/>
    <property type="molecule type" value="Genomic_DNA"/>
</dbReference>
<dbReference type="Proteomes" id="UP000756427">
    <property type="component" value="Unassembled WGS sequence"/>
</dbReference>
<dbReference type="RefSeq" id="WP_303976537.1">
    <property type="nucleotide sequence ID" value="NZ_JABZXR010000073.1"/>
</dbReference>
<feature type="coiled-coil region" evidence="1">
    <location>
        <begin position="142"/>
        <end position="200"/>
    </location>
</feature>
<reference evidence="2" key="1">
    <citation type="submission" date="2020-04" db="EMBL/GenBank/DDBJ databases">
        <title>Deep metagenomics examines the oral microbiome during advanced dental caries in children, revealing novel taxa and co-occurrences with host molecules.</title>
        <authorList>
            <person name="Baker J.L."/>
            <person name="Morton J.T."/>
            <person name="Dinis M."/>
            <person name="Alvarez R."/>
            <person name="Tran N.C."/>
            <person name="Knight R."/>
            <person name="Edlund A."/>
        </authorList>
    </citation>
    <scope>NUCLEOTIDE SEQUENCE</scope>
    <source>
        <strain evidence="2">JCVI_44_bin.2</strain>
    </source>
</reference>
<evidence type="ECO:0000256" key="1">
    <source>
        <dbReference type="SAM" id="Coils"/>
    </source>
</evidence>
<sequence length="453" mass="48427">MLKAYYYGLPASAVELAREGFAQIYGAEDVVELSEVPAASLKLQSHMSAARNDVVAFIVPDGYADSGRIAPSIVSTDKYIAYSTDARLVEALNARGAKLDAPTGEQPLDPAAFMQALATLAAAQSANTVAPQQATPTVAPDAASTNANVARLQAELDAANRKLAEQEALLNTRASESDRIAALEADATRLAREKADLEKQVMYGGSDVELRKRLTAFERSPFARLDAFSNADSILTLSLPTIATLSPTVIKSLHVLFPGTGGAVKTTYKLIQKYAAELAYSGPVCVIDLNVDSLIDYRFGTNDVIDGRTWLTKGTGPVPYTDTSVNQVSFITMGARAYMNDLAYLLVDWAARLAQVARDGKQIILVGPPANSMVARVLYMAFAAHKLPTAIIDGDIQSLRATLINLRGLNPQPRALIYNPSPAGQAQQLIQYIARSVATSVVHEGDRLTDVIG</sequence>
<comment type="caution">
    <text evidence="2">The sequence shown here is derived from an EMBL/GenBank/DDBJ whole genome shotgun (WGS) entry which is preliminary data.</text>
</comment>
<protein>
    <submittedName>
        <fullName evidence="2">Uncharacterized protein</fullName>
    </submittedName>
</protein>
<organism evidence="2 3">
    <name type="scientific">Rothia mucilaginosa</name>
    <dbReference type="NCBI Taxonomy" id="43675"/>
    <lineage>
        <taxon>Bacteria</taxon>
        <taxon>Bacillati</taxon>
        <taxon>Actinomycetota</taxon>
        <taxon>Actinomycetes</taxon>
        <taxon>Micrococcales</taxon>
        <taxon>Micrococcaceae</taxon>
        <taxon>Rothia</taxon>
    </lineage>
</organism>
<dbReference type="AlphaFoldDB" id="A0A930LDA0"/>
<evidence type="ECO:0000313" key="2">
    <source>
        <dbReference type="EMBL" id="MBF1664695.1"/>
    </source>
</evidence>
<keyword evidence="1" id="KW-0175">Coiled coil</keyword>
<name>A0A930LDA0_9MICC</name>
<accession>A0A930LDA0</accession>
<proteinExistence type="predicted"/>